<dbReference type="AlphaFoldDB" id="A0A8C7C6N5"/>
<dbReference type="PROSITE" id="PS50227">
    <property type="entry name" value="G_PROTEIN_RECEP_F2_3"/>
    <property type="match status" value="1"/>
</dbReference>
<dbReference type="PANTHER" id="PTHR45620">
    <property type="entry name" value="PDF RECEPTOR-LIKE PROTEIN-RELATED"/>
    <property type="match status" value="1"/>
</dbReference>
<proteinExistence type="inferred from homology"/>
<keyword evidence="13 15" id="KW-0807">Transducer</keyword>
<feature type="transmembrane region" description="Helical" evidence="15">
    <location>
        <begin position="242"/>
        <end position="263"/>
    </location>
</feature>
<feature type="domain" description="G-protein coupled receptors family 2 profile 2" evidence="18">
    <location>
        <begin position="250"/>
        <end position="338"/>
    </location>
</feature>
<dbReference type="Proteomes" id="UP000694557">
    <property type="component" value="Unassembled WGS sequence"/>
</dbReference>
<name>A0A8C7C6N5_ONCKI</name>
<evidence type="ECO:0000256" key="5">
    <source>
        <dbReference type="ARBA" id="ARBA00022692"/>
    </source>
</evidence>
<dbReference type="PROSITE" id="PS50261">
    <property type="entry name" value="G_PROTEIN_RECEP_F2_4"/>
    <property type="match status" value="2"/>
</dbReference>
<dbReference type="Ensembl" id="ENSOKIT00005001203.1">
    <property type="protein sequence ID" value="ENSOKIP00005001138.1"/>
    <property type="gene ID" value="ENSOKIG00005000316.1"/>
</dbReference>
<reference evidence="19" key="1">
    <citation type="submission" date="2025-08" db="UniProtKB">
        <authorList>
            <consortium name="Ensembl"/>
        </authorList>
    </citation>
    <scope>IDENTIFICATION</scope>
</reference>
<comment type="function">
    <text evidence="15">Functions as G protein-coupled receptor for calcitonin-gene-related peptides and adrenomedulli. Specificity is modulated by accessory proteins. Activates cAMP-dependent pathway.</text>
</comment>
<feature type="chain" id="PRO_5034285247" description="Calcitonin gene-related peptide type 1 receptor" evidence="16">
    <location>
        <begin position="23"/>
        <end position="350"/>
    </location>
</feature>
<dbReference type="GO" id="GO:0005886">
    <property type="term" value="C:plasma membrane"/>
    <property type="evidence" value="ECO:0007669"/>
    <property type="project" value="UniProtKB-SubCell"/>
</dbReference>
<feature type="signal peptide" evidence="16">
    <location>
        <begin position="1"/>
        <end position="22"/>
    </location>
</feature>
<keyword evidence="6 15" id="KW-0732">Signal</keyword>
<feature type="domain" description="G-protein coupled receptors family 2 profile 2" evidence="18">
    <location>
        <begin position="148"/>
        <end position="249"/>
    </location>
</feature>
<evidence type="ECO:0000259" key="17">
    <source>
        <dbReference type="PROSITE" id="PS50227"/>
    </source>
</evidence>
<dbReference type="GO" id="GO:0007189">
    <property type="term" value="P:adenylate cyclase-activating G protein-coupled receptor signaling pathway"/>
    <property type="evidence" value="ECO:0007669"/>
    <property type="project" value="TreeGrafter"/>
</dbReference>
<dbReference type="PRINTS" id="PR01350">
    <property type="entry name" value="CTRFAMILY"/>
</dbReference>
<feature type="domain" description="G-protein coupled receptors family 2 profile 1" evidence="17">
    <location>
        <begin position="54"/>
        <end position="138"/>
    </location>
</feature>
<evidence type="ECO:0000256" key="14">
    <source>
        <dbReference type="ARBA" id="ARBA00030562"/>
    </source>
</evidence>
<evidence type="ECO:0000256" key="10">
    <source>
        <dbReference type="ARBA" id="ARBA00023157"/>
    </source>
</evidence>
<dbReference type="Gene3D" id="4.10.1240.10">
    <property type="entry name" value="GPCR, family 2, extracellular hormone receptor domain"/>
    <property type="match status" value="1"/>
</dbReference>
<comment type="caution">
    <text evidence="15">Lacks conserved residue(s) required for the propagation of feature annotation.</text>
</comment>
<dbReference type="PANTHER" id="PTHR45620:SF21">
    <property type="entry name" value="CALCITONIN GENE-RELATED PEPTIDE TYPE 1 RECEPTOR"/>
    <property type="match status" value="1"/>
</dbReference>
<keyword evidence="20" id="KW-1185">Reference proteome</keyword>
<keyword evidence="4 15" id="KW-1003">Cell membrane</keyword>
<evidence type="ECO:0000256" key="4">
    <source>
        <dbReference type="ARBA" id="ARBA00022475"/>
    </source>
</evidence>
<feature type="transmembrane region" description="Helical" evidence="15">
    <location>
        <begin position="314"/>
        <end position="337"/>
    </location>
</feature>
<reference evidence="19" key="2">
    <citation type="submission" date="2025-09" db="UniProtKB">
        <authorList>
            <consortium name="Ensembl"/>
        </authorList>
    </citation>
    <scope>IDENTIFICATION</scope>
</reference>
<dbReference type="InterPro" id="IPR003287">
    <property type="entry name" value="GPCR_2_calcitonin_rcpt_fam"/>
</dbReference>
<keyword evidence="9 15" id="KW-0472">Membrane</keyword>
<sequence>MDANGIFSLLLLCSVTELCVLASPEGNDSQQHHTQNVYHDIGVTRNTIVTAQFECYQKIMKNDKHNKIGPVCNRTWDGWLCWEDTEAGFTTNQHCPDYFQDFDTAEMASKVCSETGNWFLHPESNRTWTNYTKCTAYTSAGRVTAMNLYYLVLIGHGLSLTSLFFSLGIFFHFKSLSCQRITLHKNLFFSFVLNSVITIIWLTAVANNQGLVQSNPVSCKVIMFIHLYLFGCNYFWMLCEGIYLHTLIVVAVFVNLFFLLNIVRVLITKLKVTHQAESSLYMKAVRATLILVPLLGIQFVLFPYKPQGRFALEIYDYIMNILMHYQGLLVATIFCFFNGEVRLQRDITSF</sequence>
<evidence type="ECO:0000256" key="15">
    <source>
        <dbReference type="RuleBase" id="RU368099"/>
    </source>
</evidence>
<dbReference type="Gene3D" id="1.20.1070.10">
    <property type="entry name" value="Rhodopsin 7-helix transmembrane proteins"/>
    <property type="match status" value="2"/>
</dbReference>
<evidence type="ECO:0000259" key="18">
    <source>
        <dbReference type="PROSITE" id="PS50261"/>
    </source>
</evidence>
<evidence type="ECO:0000256" key="12">
    <source>
        <dbReference type="ARBA" id="ARBA00023180"/>
    </source>
</evidence>
<keyword evidence="12 15" id="KW-0325">Glycoprotein</keyword>
<evidence type="ECO:0000256" key="13">
    <source>
        <dbReference type="ARBA" id="ARBA00023224"/>
    </source>
</evidence>
<dbReference type="PROSITE" id="PS00650">
    <property type="entry name" value="G_PROTEIN_RECEP_F2_2"/>
    <property type="match status" value="1"/>
</dbReference>
<dbReference type="GO" id="GO:0007166">
    <property type="term" value="P:cell surface receptor signaling pathway"/>
    <property type="evidence" value="ECO:0007669"/>
    <property type="project" value="UniProtKB-UniRule"/>
</dbReference>
<dbReference type="SMART" id="SM00008">
    <property type="entry name" value="HormR"/>
    <property type="match status" value="1"/>
</dbReference>
<evidence type="ECO:0000313" key="20">
    <source>
        <dbReference type="Proteomes" id="UP000694557"/>
    </source>
</evidence>
<dbReference type="InterPro" id="IPR017981">
    <property type="entry name" value="GPCR_2-like_7TM"/>
</dbReference>
<evidence type="ECO:0000256" key="8">
    <source>
        <dbReference type="ARBA" id="ARBA00023040"/>
    </source>
</evidence>
<gene>
    <name evidence="19" type="primary">LOC116374132</name>
</gene>
<keyword evidence="5 15" id="KW-0812">Transmembrane</keyword>
<feature type="transmembrane region" description="Helical" evidence="15">
    <location>
        <begin position="148"/>
        <end position="171"/>
    </location>
</feature>
<dbReference type="Pfam" id="PF00002">
    <property type="entry name" value="7tm_2"/>
    <property type="match status" value="1"/>
</dbReference>
<organism evidence="19 20">
    <name type="scientific">Oncorhynchus kisutch</name>
    <name type="common">Coho salmon</name>
    <name type="synonym">Salmo kisutch</name>
    <dbReference type="NCBI Taxonomy" id="8019"/>
    <lineage>
        <taxon>Eukaryota</taxon>
        <taxon>Metazoa</taxon>
        <taxon>Chordata</taxon>
        <taxon>Craniata</taxon>
        <taxon>Vertebrata</taxon>
        <taxon>Euteleostomi</taxon>
        <taxon>Actinopterygii</taxon>
        <taxon>Neopterygii</taxon>
        <taxon>Teleostei</taxon>
        <taxon>Protacanthopterygii</taxon>
        <taxon>Salmoniformes</taxon>
        <taxon>Salmonidae</taxon>
        <taxon>Salmoninae</taxon>
        <taxon>Oncorhynchus</taxon>
    </lineage>
</organism>
<dbReference type="GO" id="GO:0001525">
    <property type="term" value="P:angiogenesis"/>
    <property type="evidence" value="ECO:0007669"/>
    <property type="project" value="TreeGrafter"/>
</dbReference>
<dbReference type="FunFam" id="1.20.1070.10:FF:001316">
    <property type="entry name" value="Calcitonin receptor-like b"/>
    <property type="match status" value="1"/>
</dbReference>
<keyword evidence="10 15" id="KW-1015">Disulfide bond</keyword>
<dbReference type="InterPro" id="IPR050332">
    <property type="entry name" value="GPCR_2"/>
</dbReference>
<dbReference type="InterPro" id="IPR036445">
    <property type="entry name" value="GPCR_2_extracell_dom_sf"/>
</dbReference>
<evidence type="ECO:0000256" key="2">
    <source>
        <dbReference type="ARBA" id="ARBA00005314"/>
    </source>
</evidence>
<dbReference type="InterPro" id="IPR003289">
    <property type="entry name" value="GPCR_2_CGRP1_rcpt"/>
</dbReference>
<evidence type="ECO:0000256" key="16">
    <source>
        <dbReference type="SAM" id="SignalP"/>
    </source>
</evidence>
<evidence type="ECO:0000256" key="6">
    <source>
        <dbReference type="ARBA" id="ARBA00022729"/>
    </source>
</evidence>
<evidence type="ECO:0000256" key="7">
    <source>
        <dbReference type="ARBA" id="ARBA00022989"/>
    </source>
</evidence>
<evidence type="ECO:0000256" key="11">
    <source>
        <dbReference type="ARBA" id="ARBA00023170"/>
    </source>
</evidence>
<dbReference type="InterPro" id="IPR001879">
    <property type="entry name" value="GPCR_2_extracellular_dom"/>
</dbReference>
<evidence type="ECO:0000313" key="19">
    <source>
        <dbReference type="Ensembl" id="ENSOKIP00005001138.1"/>
    </source>
</evidence>
<evidence type="ECO:0000256" key="3">
    <source>
        <dbReference type="ARBA" id="ARBA00015885"/>
    </source>
</evidence>
<dbReference type="InterPro" id="IPR000832">
    <property type="entry name" value="GPCR_2_secretin-like"/>
</dbReference>
<comment type="similarity">
    <text evidence="2 15">Belongs to the G-protein coupled receptor 2 family.</text>
</comment>
<dbReference type="GeneTree" id="ENSGT00940000165235"/>
<keyword evidence="11 15" id="KW-0675">Receptor</keyword>
<comment type="subcellular location">
    <subcellularLocation>
        <location evidence="1 15">Cell membrane</location>
        <topology evidence="1 15">Multi-pass membrane protein</topology>
    </subcellularLocation>
</comment>
<dbReference type="GO" id="GO:0001605">
    <property type="term" value="F:adrenomedullin receptor activity"/>
    <property type="evidence" value="ECO:0007669"/>
    <property type="project" value="TreeGrafter"/>
</dbReference>
<feature type="transmembrane region" description="Helical" evidence="15">
    <location>
        <begin position="187"/>
        <end position="205"/>
    </location>
</feature>
<dbReference type="PRINTS" id="PR00249">
    <property type="entry name" value="GPCRSECRETIN"/>
</dbReference>
<accession>A0A8C7C6N5</accession>
<dbReference type="GO" id="GO:0004948">
    <property type="term" value="F:calcitonin receptor activity"/>
    <property type="evidence" value="ECO:0007669"/>
    <property type="project" value="UniProtKB-UniRule"/>
</dbReference>
<keyword evidence="8 15" id="KW-0297">G-protein coupled receptor</keyword>
<dbReference type="Pfam" id="PF02793">
    <property type="entry name" value="HRM"/>
    <property type="match status" value="1"/>
</dbReference>
<dbReference type="InterPro" id="IPR017983">
    <property type="entry name" value="GPCR_2_secretin-like_CS"/>
</dbReference>
<evidence type="ECO:0000256" key="9">
    <source>
        <dbReference type="ARBA" id="ARBA00023136"/>
    </source>
</evidence>
<feature type="transmembrane region" description="Helical" evidence="15">
    <location>
        <begin position="217"/>
        <end position="236"/>
    </location>
</feature>
<dbReference type="SUPFAM" id="SSF111418">
    <property type="entry name" value="Hormone receptor domain"/>
    <property type="match status" value="1"/>
</dbReference>
<evidence type="ECO:0000256" key="1">
    <source>
        <dbReference type="ARBA" id="ARBA00004651"/>
    </source>
</evidence>
<dbReference type="PROSITE" id="PS00649">
    <property type="entry name" value="G_PROTEIN_RECEP_F2_1"/>
    <property type="match status" value="1"/>
</dbReference>
<protein>
    <recommendedName>
        <fullName evidence="3 15">Calcitonin gene-related peptide type 1 receptor</fullName>
        <shortName evidence="15">CGRP type 1 receptor</shortName>
    </recommendedName>
    <alternativeName>
        <fullName evidence="14 15">Calcitonin receptor-like receptor</fullName>
    </alternativeName>
</protein>
<feature type="transmembrane region" description="Helical" evidence="15">
    <location>
        <begin position="284"/>
        <end position="302"/>
    </location>
</feature>
<keyword evidence="7 15" id="KW-1133">Transmembrane helix</keyword>
<dbReference type="PRINTS" id="PR01351">
    <property type="entry name" value="CGRPRECEPTOR"/>
</dbReference>
<dbReference type="FunFam" id="4.10.1240.10:FF:000011">
    <property type="entry name" value="Calcitonin gene-related peptide type 1 receptor"/>
    <property type="match status" value="1"/>
</dbReference>
<dbReference type="GO" id="GO:0001635">
    <property type="term" value="F:calcitonin gene-related peptide receptor activity"/>
    <property type="evidence" value="ECO:0007669"/>
    <property type="project" value="TreeGrafter"/>
</dbReference>